<dbReference type="InterPro" id="IPR020472">
    <property type="entry name" value="WD40_PAC1"/>
</dbReference>
<evidence type="ECO:0000256" key="2">
    <source>
        <dbReference type="ARBA" id="ARBA00022574"/>
    </source>
</evidence>
<feature type="repeat" description="WD" evidence="4">
    <location>
        <begin position="211"/>
        <end position="252"/>
    </location>
</feature>
<dbReference type="GO" id="GO:0043161">
    <property type="term" value="P:proteasome-mediated ubiquitin-dependent protein catabolic process"/>
    <property type="evidence" value="ECO:0007669"/>
    <property type="project" value="TreeGrafter"/>
</dbReference>
<dbReference type="PROSITE" id="PS00678">
    <property type="entry name" value="WD_REPEATS_1"/>
    <property type="match status" value="1"/>
</dbReference>
<proteinExistence type="predicted"/>
<keyword evidence="3" id="KW-0677">Repeat</keyword>
<dbReference type="PANTHER" id="PTHR19849:SF0">
    <property type="entry name" value="PHOSPHOLIPASE A-2-ACTIVATING PROTEIN"/>
    <property type="match status" value="1"/>
</dbReference>
<evidence type="ECO:0000256" key="1">
    <source>
        <dbReference type="ARBA" id="ARBA00022490"/>
    </source>
</evidence>
<name>A0AAN9TGC5_9HEMI</name>
<evidence type="ECO:0000313" key="5">
    <source>
        <dbReference type="EMBL" id="KAK7590887.1"/>
    </source>
</evidence>
<dbReference type="InterPro" id="IPR001680">
    <property type="entry name" value="WD40_rpt"/>
</dbReference>
<feature type="repeat" description="WD" evidence="4">
    <location>
        <begin position="51"/>
        <end position="90"/>
    </location>
</feature>
<dbReference type="GO" id="GO:0005737">
    <property type="term" value="C:cytoplasm"/>
    <property type="evidence" value="ECO:0007669"/>
    <property type="project" value="TreeGrafter"/>
</dbReference>
<sequence length="283" mass="31153">MVLKVTQKVSEADKHSADVTILFSRNGKLYSGANDGKIKIWGTDLKLQKTIDAHPVNVYDLTANEQFLYSCSNDGTLKAWNLISGDFVQTITENTDEEILKLFFTNGRLYAGDVKGNVKVFENQTLISQYETFEEITGLCVKDNIVFTAGTLDVVVTEMKPGNKSQYTTRKTENGRGPLSLVNDLIVFISRDGRSLVSMNATNDFKVAGKFEGHELIINALCGDERTGSILTGGYDKCLKMWDPKSEKCSSSVDIGQIINSIAVIDDEVYVAADDSIVKVAYA</sequence>
<comment type="caution">
    <text evidence="5">The sequence shown here is derived from an EMBL/GenBank/DDBJ whole genome shotgun (WGS) entry which is preliminary data.</text>
</comment>
<dbReference type="SUPFAM" id="SSF50998">
    <property type="entry name" value="Quinoprotein alcohol dehydrogenase-like"/>
    <property type="match status" value="1"/>
</dbReference>
<evidence type="ECO:0000256" key="4">
    <source>
        <dbReference type="PROSITE-ProRule" id="PRU00221"/>
    </source>
</evidence>
<evidence type="ECO:0000313" key="6">
    <source>
        <dbReference type="Proteomes" id="UP001367676"/>
    </source>
</evidence>
<accession>A0AAN9TGC5</accession>
<dbReference type="GO" id="GO:0043130">
    <property type="term" value="F:ubiquitin binding"/>
    <property type="evidence" value="ECO:0007669"/>
    <property type="project" value="TreeGrafter"/>
</dbReference>
<keyword evidence="6" id="KW-1185">Reference proteome</keyword>
<evidence type="ECO:0000256" key="3">
    <source>
        <dbReference type="ARBA" id="ARBA00022737"/>
    </source>
</evidence>
<dbReference type="Pfam" id="PF00400">
    <property type="entry name" value="WD40"/>
    <property type="match status" value="3"/>
</dbReference>
<reference evidence="5 6" key="1">
    <citation type="submission" date="2024-03" db="EMBL/GenBank/DDBJ databases">
        <title>Adaptation during the transition from Ophiocordyceps entomopathogen to insect associate is accompanied by gene loss and intensified selection.</title>
        <authorList>
            <person name="Ward C.M."/>
            <person name="Onetto C.A."/>
            <person name="Borneman A.R."/>
        </authorList>
    </citation>
    <scope>NUCLEOTIDE SEQUENCE [LARGE SCALE GENOMIC DNA]</scope>
    <source>
        <strain evidence="5">AWRI1</strain>
        <tissue evidence="5">Single Adult Female</tissue>
    </source>
</reference>
<dbReference type="AlphaFoldDB" id="A0AAN9TGC5"/>
<dbReference type="Gene3D" id="2.130.10.10">
    <property type="entry name" value="YVTN repeat-like/Quinoprotein amine dehydrogenase"/>
    <property type="match status" value="2"/>
</dbReference>
<dbReference type="PRINTS" id="PR00320">
    <property type="entry name" value="GPROTEINBRPT"/>
</dbReference>
<dbReference type="EMBL" id="JBBCAQ010000022">
    <property type="protein sequence ID" value="KAK7590887.1"/>
    <property type="molecule type" value="Genomic_DNA"/>
</dbReference>
<dbReference type="GO" id="GO:0005634">
    <property type="term" value="C:nucleus"/>
    <property type="evidence" value="ECO:0007669"/>
    <property type="project" value="TreeGrafter"/>
</dbReference>
<keyword evidence="1" id="KW-0963">Cytoplasm</keyword>
<dbReference type="Proteomes" id="UP001367676">
    <property type="component" value="Unassembled WGS sequence"/>
</dbReference>
<dbReference type="InterPro" id="IPR015943">
    <property type="entry name" value="WD40/YVTN_repeat-like_dom_sf"/>
</dbReference>
<dbReference type="PROSITE" id="PS50082">
    <property type="entry name" value="WD_REPEATS_2"/>
    <property type="match status" value="2"/>
</dbReference>
<protein>
    <submittedName>
        <fullName evidence="5">Uncharacterized protein</fullName>
    </submittedName>
</protein>
<dbReference type="GO" id="GO:0010992">
    <property type="term" value="P:ubiquitin recycling"/>
    <property type="evidence" value="ECO:0007669"/>
    <property type="project" value="TreeGrafter"/>
</dbReference>
<organism evidence="5 6">
    <name type="scientific">Parthenolecanium corni</name>
    <dbReference type="NCBI Taxonomy" id="536013"/>
    <lineage>
        <taxon>Eukaryota</taxon>
        <taxon>Metazoa</taxon>
        <taxon>Ecdysozoa</taxon>
        <taxon>Arthropoda</taxon>
        <taxon>Hexapoda</taxon>
        <taxon>Insecta</taxon>
        <taxon>Pterygota</taxon>
        <taxon>Neoptera</taxon>
        <taxon>Paraneoptera</taxon>
        <taxon>Hemiptera</taxon>
        <taxon>Sternorrhyncha</taxon>
        <taxon>Coccoidea</taxon>
        <taxon>Coccidae</taxon>
        <taxon>Parthenolecanium</taxon>
    </lineage>
</organism>
<gene>
    <name evidence="5" type="ORF">V9T40_002500</name>
</gene>
<keyword evidence="2 4" id="KW-0853">WD repeat</keyword>
<dbReference type="SMART" id="SM00320">
    <property type="entry name" value="WD40"/>
    <property type="match status" value="4"/>
</dbReference>
<dbReference type="InterPro" id="IPR019775">
    <property type="entry name" value="WD40_repeat_CS"/>
</dbReference>
<dbReference type="PANTHER" id="PTHR19849">
    <property type="entry name" value="PHOSPHOLIPASE A-2-ACTIVATING PROTEIN"/>
    <property type="match status" value="1"/>
</dbReference>
<dbReference type="InterPro" id="IPR011047">
    <property type="entry name" value="Quinoprotein_ADH-like_sf"/>
</dbReference>